<dbReference type="CDD" id="cd22784">
    <property type="entry name" value="DPBB_MltA_YuiC-like"/>
    <property type="match status" value="1"/>
</dbReference>
<dbReference type="Proteomes" id="UP001053296">
    <property type="component" value="Chromosome"/>
</dbReference>
<proteinExistence type="predicted"/>
<accession>A0ABM7P6Y3</accession>
<protein>
    <submittedName>
        <fullName evidence="1">Lipoprotein</fullName>
    </submittedName>
</protein>
<reference evidence="1" key="1">
    <citation type="journal article" date="2022" name="Arch. Microbiol.">
        <title>Pseudodesulfovibrio sediminis sp. nov., a mesophilic and neutrophilic sulfate-reducing bacterium isolated from sediment of a brackish lake.</title>
        <authorList>
            <person name="Takahashi A."/>
            <person name="Kojima H."/>
            <person name="Watanabe M."/>
            <person name="Fukui M."/>
        </authorList>
    </citation>
    <scope>NUCLEOTIDE SEQUENCE</scope>
    <source>
        <strain evidence="1">SF6</strain>
    </source>
</reference>
<dbReference type="RefSeq" id="WP_229590615.1">
    <property type="nucleotide sequence ID" value="NZ_AP024485.1"/>
</dbReference>
<evidence type="ECO:0000313" key="2">
    <source>
        <dbReference type="Proteomes" id="UP001053296"/>
    </source>
</evidence>
<organism evidence="1 2">
    <name type="scientific">Pseudodesulfovibrio sediminis</name>
    <dbReference type="NCBI Taxonomy" id="2810563"/>
    <lineage>
        <taxon>Bacteria</taxon>
        <taxon>Pseudomonadati</taxon>
        <taxon>Thermodesulfobacteriota</taxon>
        <taxon>Desulfovibrionia</taxon>
        <taxon>Desulfovibrionales</taxon>
        <taxon>Desulfovibrionaceae</taxon>
    </lineage>
</organism>
<keyword evidence="1" id="KW-0449">Lipoprotein</keyword>
<dbReference type="EMBL" id="AP024485">
    <property type="protein sequence ID" value="BCS88621.1"/>
    <property type="molecule type" value="Genomic_DNA"/>
</dbReference>
<gene>
    <name evidence="1" type="ORF">PSDVSF_18630</name>
</gene>
<keyword evidence="2" id="KW-1185">Reference proteome</keyword>
<name>A0ABM7P6Y3_9BACT</name>
<evidence type="ECO:0000313" key="1">
    <source>
        <dbReference type="EMBL" id="BCS88621.1"/>
    </source>
</evidence>
<sequence>MLKQFFLPLAVAGLVILLGMAMSQPNRLFWHSLEVTVTAYNSTRAQTDSTPNRAAWNNRLKPGMKVIAVSRDLISEGLTNQTEVYIEGFDEPYVVMDKMNSRFKRRIDIYFGKDVQAAREFGEQKAVIYWR</sequence>